<reference evidence="1" key="1">
    <citation type="journal article" date="2023" name="Mol. Phylogenet. Evol.">
        <title>Genome-scale phylogeny and comparative genomics of the fungal order Sordariales.</title>
        <authorList>
            <person name="Hensen N."/>
            <person name="Bonometti L."/>
            <person name="Westerberg I."/>
            <person name="Brannstrom I.O."/>
            <person name="Guillou S."/>
            <person name="Cros-Aarteil S."/>
            <person name="Calhoun S."/>
            <person name="Haridas S."/>
            <person name="Kuo A."/>
            <person name="Mondo S."/>
            <person name="Pangilinan J."/>
            <person name="Riley R."/>
            <person name="LaButti K."/>
            <person name="Andreopoulos B."/>
            <person name="Lipzen A."/>
            <person name="Chen C."/>
            <person name="Yan M."/>
            <person name="Daum C."/>
            <person name="Ng V."/>
            <person name="Clum A."/>
            <person name="Steindorff A."/>
            <person name="Ohm R.A."/>
            <person name="Martin F."/>
            <person name="Silar P."/>
            <person name="Natvig D.O."/>
            <person name="Lalanne C."/>
            <person name="Gautier V."/>
            <person name="Ament-Velasquez S.L."/>
            <person name="Kruys A."/>
            <person name="Hutchinson M.I."/>
            <person name="Powell A.J."/>
            <person name="Barry K."/>
            <person name="Miller A.N."/>
            <person name="Grigoriev I.V."/>
            <person name="Debuchy R."/>
            <person name="Gladieux P."/>
            <person name="Hiltunen Thoren M."/>
            <person name="Johannesson H."/>
        </authorList>
    </citation>
    <scope>NUCLEOTIDE SEQUENCE</scope>
    <source>
        <strain evidence="1">CBS 123565</strain>
    </source>
</reference>
<accession>A0AAN6ZHV0</accession>
<gene>
    <name evidence="1" type="ORF">BT67DRAFT_430801</name>
</gene>
<sequence length="249" mass="28568">MFLGYEVHEVHEYLFGHYVLLGQVIAARKLHHKHFFSLEMDYGHKTYLDRLVSTRRSVLKALENPERRTAELLYEQEKQEAYLDKVWKELLKRTAPVKDEDITELVADITEGYEDESAHLQQSMARAGWLQFSIVAKDCSFPAQLCQLESSHLPLSVLNRTARKMQDDLHPALGKALGLVQRVEGAPSQGNFEKYSGQDKFSHGWCEMDDRVVQRGDLVLVMAEDETGLLKWCTAVTFALQTKPWMRGG</sequence>
<dbReference type="Proteomes" id="UP001304895">
    <property type="component" value="Unassembled WGS sequence"/>
</dbReference>
<evidence type="ECO:0000313" key="1">
    <source>
        <dbReference type="EMBL" id="KAK4138114.1"/>
    </source>
</evidence>
<comment type="caution">
    <text evidence="1">The sequence shown here is derived from an EMBL/GenBank/DDBJ whole genome shotgun (WGS) entry which is preliminary data.</text>
</comment>
<dbReference type="EMBL" id="MU853401">
    <property type="protein sequence ID" value="KAK4138114.1"/>
    <property type="molecule type" value="Genomic_DNA"/>
</dbReference>
<keyword evidence="2" id="KW-1185">Reference proteome</keyword>
<name>A0AAN6ZHV0_9PEZI</name>
<organism evidence="1 2">
    <name type="scientific">Trichocladium antarcticum</name>
    <dbReference type="NCBI Taxonomy" id="1450529"/>
    <lineage>
        <taxon>Eukaryota</taxon>
        <taxon>Fungi</taxon>
        <taxon>Dikarya</taxon>
        <taxon>Ascomycota</taxon>
        <taxon>Pezizomycotina</taxon>
        <taxon>Sordariomycetes</taxon>
        <taxon>Sordariomycetidae</taxon>
        <taxon>Sordariales</taxon>
        <taxon>Chaetomiaceae</taxon>
        <taxon>Trichocladium</taxon>
    </lineage>
</organism>
<reference evidence="1" key="2">
    <citation type="submission" date="2023-05" db="EMBL/GenBank/DDBJ databases">
        <authorList>
            <consortium name="Lawrence Berkeley National Laboratory"/>
            <person name="Steindorff A."/>
            <person name="Hensen N."/>
            <person name="Bonometti L."/>
            <person name="Westerberg I."/>
            <person name="Brannstrom I.O."/>
            <person name="Guillou S."/>
            <person name="Cros-Aarteil S."/>
            <person name="Calhoun S."/>
            <person name="Haridas S."/>
            <person name="Kuo A."/>
            <person name="Mondo S."/>
            <person name="Pangilinan J."/>
            <person name="Riley R."/>
            <person name="Labutti K."/>
            <person name="Andreopoulos B."/>
            <person name="Lipzen A."/>
            <person name="Chen C."/>
            <person name="Yanf M."/>
            <person name="Daum C."/>
            <person name="Ng V."/>
            <person name="Clum A."/>
            <person name="Ohm R."/>
            <person name="Martin F."/>
            <person name="Silar P."/>
            <person name="Natvig D."/>
            <person name="Lalanne C."/>
            <person name="Gautier V."/>
            <person name="Ament-Velasquez S.L."/>
            <person name="Kruys A."/>
            <person name="Hutchinson M.I."/>
            <person name="Powell A.J."/>
            <person name="Barry K."/>
            <person name="Miller A.N."/>
            <person name="Grigoriev I.V."/>
            <person name="Debuchy R."/>
            <person name="Gladieux P."/>
            <person name="Thoren M.H."/>
            <person name="Johannesson H."/>
        </authorList>
    </citation>
    <scope>NUCLEOTIDE SEQUENCE</scope>
    <source>
        <strain evidence="1">CBS 123565</strain>
    </source>
</reference>
<protein>
    <submittedName>
        <fullName evidence="1">Uncharacterized protein</fullName>
    </submittedName>
</protein>
<dbReference type="AlphaFoldDB" id="A0AAN6ZHV0"/>
<evidence type="ECO:0000313" key="2">
    <source>
        <dbReference type="Proteomes" id="UP001304895"/>
    </source>
</evidence>
<proteinExistence type="predicted"/>